<dbReference type="PROSITE" id="PS50929">
    <property type="entry name" value="ABC_TM1F"/>
    <property type="match status" value="1"/>
</dbReference>
<dbReference type="Proteomes" id="UP001497497">
    <property type="component" value="Unassembled WGS sequence"/>
</dbReference>
<feature type="domain" description="ABC transporter" evidence="9">
    <location>
        <begin position="651"/>
        <end position="908"/>
    </location>
</feature>
<dbReference type="AlphaFoldDB" id="A0AAV2ISI4"/>
<feature type="transmembrane region" description="Helical" evidence="8">
    <location>
        <begin position="403"/>
        <end position="419"/>
    </location>
</feature>
<dbReference type="GO" id="GO:0016887">
    <property type="term" value="F:ATP hydrolysis activity"/>
    <property type="evidence" value="ECO:0007669"/>
    <property type="project" value="InterPro"/>
</dbReference>
<dbReference type="InterPro" id="IPR027417">
    <property type="entry name" value="P-loop_NTPase"/>
</dbReference>
<evidence type="ECO:0000256" key="3">
    <source>
        <dbReference type="ARBA" id="ARBA00022692"/>
    </source>
</evidence>
<dbReference type="Gene3D" id="1.20.1560.10">
    <property type="entry name" value="ABC transporter type 1, transmembrane domain"/>
    <property type="match status" value="1"/>
</dbReference>
<evidence type="ECO:0000259" key="10">
    <source>
        <dbReference type="PROSITE" id="PS50929"/>
    </source>
</evidence>
<feature type="transmembrane region" description="Helical" evidence="8">
    <location>
        <begin position="454"/>
        <end position="484"/>
    </location>
</feature>
<dbReference type="PROSITE" id="PS50893">
    <property type="entry name" value="ABC_TRANSPORTER_2"/>
    <property type="match status" value="2"/>
</dbReference>
<dbReference type="InterPro" id="IPR036640">
    <property type="entry name" value="ABC1_TM_sf"/>
</dbReference>
<comment type="caution">
    <text evidence="11">The sequence shown here is derived from an EMBL/GenBank/DDBJ whole genome shotgun (WGS) entry which is preliminary data.</text>
</comment>
<dbReference type="Gene3D" id="3.40.50.300">
    <property type="entry name" value="P-loop containing nucleotide triphosphate hydrolases"/>
    <property type="match status" value="2"/>
</dbReference>
<evidence type="ECO:0000313" key="11">
    <source>
        <dbReference type="EMBL" id="CAL1547954.1"/>
    </source>
</evidence>
<name>A0AAV2ISI4_LYMST</name>
<feature type="non-terminal residue" evidence="11">
    <location>
        <position position="1"/>
    </location>
</feature>
<gene>
    <name evidence="11" type="ORF">GSLYS_00021271001</name>
</gene>
<dbReference type="InterPro" id="IPR017871">
    <property type="entry name" value="ABC_transporter-like_CS"/>
</dbReference>
<reference evidence="11 12" key="1">
    <citation type="submission" date="2024-04" db="EMBL/GenBank/DDBJ databases">
        <authorList>
            <consortium name="Genoscope - CEA"/>
            <person name="William W."/>
        </authorList>
    </citation>
    <scope>NUCLEOTIDE SEQUENCE [LARGE SCALE GENOMIC DNA]</scope>
</reference>
<evidence type="ECO:0000256" key="4">
    <source>
        <dbReference type="ARBA" id="ARBA00022741"/>
    </source>
</evidence>
<feature type="transmembrane region" description="Helical" evidence="8">
    <location>
        <begin position="585"/>
        <end position="605"/>
    </location>
</feature>
<evidence type="ECO:0000256" key="8">
    <source>
        <dbReference type="SAM" id="Phobius"/>
    </source>
</evidence>
<dbReference type="GO" id="GO:0140359">
    <property type="term" value="F:ABC-type transporter activity"/>
    <property type="evidence" value="ECO:0007669"/>
    <property type="project" value="InterPro"/>
</dbReference>
<comment type="subcellular location">
    <subcellularLocation>
        <location evidence="1">Membrane</location>
        <topology evidence="1">Multi-pass membrane protein</topology>
    </subcellularLocation>
</comment>
<dbReference type="CDD" id="cd18602">
    <property type="entry name" value="ABC_6TM_SUR1_D2_like"/>
    <property type="match status" value="1"/>
</dbReference>
<dbReference type="SUPFAM" id="SSF52540">
    <property type="entry name" value="P-loop containing nucleoside triphosphate hydrolases"/>
    <property type="match status" value="2"/>
</dbReference>
<dbReference type="EMBL" id="CAXITT010001118">
    <property type="protein sequence ID" value="CAL1547954.1"/>
    <property type="molecule type" value="Genomic_DNA"/>
</dbReference>
<keyword evidence="6 8" id="KW-1133">Transmembrane helix</keyword>
<dbReference type="PROSITE" id="PS00211">
    <property type="entry name" value="ABC_TRANSPORTER_1"/>
    <property type="match status" value="2"/>
</dbReference>
<dbReference type="InterPro" id="IPR003593">
    <property type="entry name" value="AAA+_ATPase"/>
</dbReference>
<dbReference type="InterPro" id="IPR011527">
    <property type="entry name" value="ABC1_TM_dom"/>
</dbReference>
<feature type="transmembrane region" description="Helical" evidence="8">
    <location>
        <begin position="560"/>
        <end position="579"/>
    </location>
</feature>
<dbReference type="GO" id="GO:0005524">
    <property type="term" value="F:ATP binding"/>
    <property type="evidence" value="ECO:0007669"/>
    <property type="project" value="UniProtKB-KW"/>
</dbReference>
<evidence type="ECO:0000259" key="9">
    <source>
        <dbReference type="PROSITE" id="PS50893"/>
    </source>
</evidence>
<feature type="domain" description="ABC transmembrane type-1" evidence="10">
    <location>
        <begin position="315"/>
        <end position="613"/>
    </location>
</feature>
<evidence type="ECO:0000256" key="5">
    <source>
        <dbReference type="ARBA" id="ARBA00022840"/>
    </source>
</evidence>
<dbReference type="SMART" id="SM00382">
    <property type="entry name" value="AAA"/>
    <property type="match status" value="2"/>
</dbReference>
<keyword evidence="4" id="KW-0547">Nucleotide-binding</keyword>
<dbReference type="GO" id="GO:0016020">
    <property type="term" value="C:membrane"/>
    <property type="evidence" value="ECO:0007669"/>
    <property type="project" value="UniProtKB-SubCell"/>
</dbReference>
<dbReference type="CDD" id="cd03250">
    <property type="entry name" value="ABCC_MRP_domain1"/>
    <property type="match status" value="1"/>
</dbReference>
<keyword evidence="2" id="KW-0813">Transport</keyword>
<keyword evidence="7 8" id="KW-0472">Membrane</keyword>
<dbReference type="PANTHER" id="PTHR24223">
    <property type="entry name" value="ATP-BINDING CASSETTE SUB-FAMILY C"/>
    <property type="match status" value="1"/>
</dbReference>
<evidence type="ECO:0000256" key="1">
    <source>
        <dbReference type="ARBA" id="ARBA00004141"/>
    </source>
</evidence>
<proteinExistence type="predicted"/>
<protein>
    <submittedName>
        <fullName evidence="11">Uncharacterized protein</fullName>
    </submittedName>
</protein>
<dbReference type="FunFam" id="1.20.1560.10:FF:000010">
    <property type="entry name" value="Multidrug resistance-associated ABC transporter"/>
    <property type="match status" value="1"/>
</dbReference>
<dbReference type="FunFam" id="3.40.50.300:FF:000163">
    <property type="entry name" value="Multidrug resistance-associated protein member 4"/>
    <property type="match status" value="1"/>
</dbReference>
<dbReference type="SUPFAM" id="SSF90123">
    <property type="entry name" value="ABC transporter transmembrane region"/>
    <property type="match status" value="1"/>
</dbReference>
<feature type="transmembrane region" description="Helical" evidence="8">
    <location>
        <begin position="370"/>
        <end position="391"/>
    </location>
</feature>
<evidence type="ECO:0000256" key="7">
    <source>
        <dbReference type="ARBA" id="ARBA00023136"/>
    </source>
</evidence>
<dbReference type="Pfam" id="PF00005">
    <property type="entry name" value="ABC_tran"/>
    <property type="match status" value="2"/>
</dbReference>
<dbReference type="InterPro" id="IPR003439">
    <property type="entry name" value="ABC_transporter-like_ATP-bd"/>
</dbReference>
<keyword evidence="12" id="KW-1185">Reference proteome</keyword>
<organism evidence="11 12">
    <name type="scientific">Lymnaea stagnalis</name>
    <name type="common">Great pond snail</name>
    <name type="synonym">Helix stagnalis</name>
    <dbReference type="NCBI Taxonomy" id="6523"/>
    <lineage>
        <taxon>Eukaryota</taxon>
        <taxon>Metazoa</taxon>
        <taxon>Spiralia</taxon>
        <taxon>Lophotrochozoa</taxon>
        <taxon>Mollusca</taxon>
        <taxon>Gastropoda</taxon>
        <taxon>Heterobranchia</taxon>
        <taxon>Euthyneura</taxon>
        <taxon>Panpulmonata</taxon>
        <taxon>Hygrophila</taxon>
        <taxon>Lymnaeoidea</taxon>
        <taxon>Lymnaeidae</taxon>
        <taxon>Lymnaea</taxon>
    </lineage>
</organism>
<dbReference type="PANTHER" id="PTHR24223:SF461">
    <property type="entry name" value="ATP-BINDING CASSETTE SUB-FAMILY C MEMBER SUR"/>
    <property type="match status" value="1"/>
</dbReference>
<evidence type="ECO:0000256" key="6">
    <source>
        <dbReference type="ARBA" id="ARBA00022989"/>
    </source>
</evidence>
<dbReference type="InterPro" id="IPR050173">
    <property type="entry name" value="ABC_transporter_C-like"/>
</dbReference>
<dbReference type="Pfam" id="PF00664">
    <property type="entry name" value="ABC_membrane"/>
    <property type="match status" value="1"/>
</dbReference>
<feature type="domain" description="ABC transporter" evidence="9">
    <location>
        <begin position="1"/>
        <end position="224"/>
    </location>
</feature>
<keyword evidence="5" id="KW-0067">ATP-binding</keyword>
<evidence type="ECO:0000256" key="2">
    <source>
        <dbReference type="ARBA" id="ARBA00022448"/>
    </source>
</evidence>
<accession>A0AAV2ISI4</accession>
<evidence type="ECO:0000313" key="12">
    <source>
        <dbReference type="Proteomes" id="UP001497497"/>
    </source>
</evidence>
<dbReference type="CDD" id="cd03244">
    <property type="entry name" value="ABCC_MRP_domain2"/>
    <property type="match status" value="1"/>
</dbReference>
<keyword evidence="3 8" id="KW-0812">Transmembrane</keyword>
<sequence>IAGKLTLIVGPVGSGKSSLLSAFLGEMAQISGNMFKARSASIFSDLSTHFKKHNYLLFYRNMSVAYVSQRPWLLNASLKDNILFGKPFVWRKYKKVISSCALLPDIEQLPAADSTEIGEKGVNLSGGQKQRVTIARALYSEADIVILDDPFSALDSHVGKHVMEEAILKRLVKRSRTVILVTHHIQYLTYAHQVIVMANGHVHYQGKVGEVKKFDPDLYEVWRKAIREAKAAELSVPGMPGGFPGGRKMSAMSVMTEASNEDAGDLSPHDDDDVDGTDQLEEKGKLIKQEFRETGAVNVWVYLRYLRSCSVTLCLLSLLLQLSYHSLIVASNFWLSLWASDSSVYARNLSRFLAISGNVTEDFQFDNSPYLMTFIYLSIGSVLATLIGCLLIYHTGYVGSKNLFINMLVTVIHFPMRFFDTNPSGRVLNRFSGDVIAIDQRLGGHVENLLRCTFFTISAIIVNAVTSPYFLFAAVPFFILYYCLQRFFRSTARELQRLDSVTKSPIYSHFSETLSGLTVIRAFGVQTDFKRRAFKAIDVNVTPFLFIHTTNRWLGIRLDYMSCLLVFISSVASLSSGLHGLANPAFIGLCITYTLMVSGQLNWIVRISTEVEMGMNAVERVLEYTDMEVEVTVSSAGSVSVPESWPSVGRVEFIDVTLSYASDLEPVLHTASFVIEGGEKVVFNYRSFIFIFHFSPYFFLFKIGICGRTGSGKSSTILALFRLLEIVEGTVFIDSLDISRVDLVTLRSRLAIIPQDPVLFTGTLRFNLDPNDVKSDEKLWSALEAVQMKDMVLALPEQLDAEVVEGGENFSVGQRQLICMARAFLRDSKIIVLDEATASIDLETDAKIQDIIHHAAQEHKTIITIAHRLSTIMNYDKVMVLEYGELKEFAPPSQLAADDLSVFYSLLHGTSDQDNK</sequence>